<evidence type="ECO:0000313" key="2">
    <source>
        <dbReference type="Proteomes" id="UP000247702"/>
    </source>
</evidence>
<comment type="caution">
    <text evidence="1">The sequence shown here is derived from an EMBL/GenBank/DDBJ whole genome shotgun (WGS) entry which is preliminary data.</text>
</comment>
<proteinExistence type="predicted"/>
<dbReference type="AlphaFoldDB" id="A0A2Z6S811"/>
<accession>A0A2Z6S811</accession>
<gene>
    <name evidence="1" type="ORF">RclHR1_07230012</name>
</gene>
<reference evidence="1 2" key="1">
    <citation type="submission" date="2017-11" db="EMBL/GenBank/DDBJ databases">
        <title>The genome of Rhizophagus clarus HR1 reveals common genetic basis of auxotrophy among arbuscular mycorrhizal fungi.</title>
        <authorList>
            <person name="Kobayashi Y."/>
        </authorList>
    </citation>
    <scope>NUCLEOTIDE SEQUENCE [LARGE SCALE GENOMIC DNA]</scope>
    <source>
        <strain evidence="1 2">HR1</strain>
    </source>
</reference>
<name>A0A2Z6S811_9GLOM</name>
<sequence>MFARVSAIASLSFSDCSVTSVTPCSNIASLTSSSPSLEFNILSITLGIFLHTCFRSSAFLASDLSFLSFNLGIFGLKLANALSH</sequence>
<organism evidence="1 2">
    <name type="scientific">Rhizophagus clarus</name>
    <dbReference type="NCBI Taxonomy" id="94130"/>
    <lineage>
        <taxon>Eukaryota</taxon>
        <taxon>Fungi</taxon>
        <taxon>Fungi incertae sedis</taxon>
        <taxon>Mucoromycota</taxon>
        <taxon>Glomeromycotina</taxon>
        <taxon>Glomeromycetes</taxon>
        <taxon>Glomerales</taxon>
        <taxon>Glomeraceae</taxon>
        <taxon>Rhizophagus</taxon>
    </lineage>
</organism>
<keyword evidence="2" id="KW-1185">Reference proteome</keyword>
<dbReference type="EMBL" id="BEXD01004119">
    <property type="protein sequence ID" value="GBC07085.1"/>
    <property type="molecule type" value="Genomic_DNA"/>
</dbReference>
<evidence type="ECO:0000313" key="1">
    <source>
        <dbReference type="EMBL" id="GBC07085.1"/>
    </source>
</evidence>
<protein>
    <submittedName>
        <fullName evidence="1">Uncharacterized protein</fullName>
    </submittedName>
</protein>
<dbReference type="Proteomes" id="UP000247702">
    <property type="component" value="Unassembled WGS sequence"/>
</dbReference>